<evidence type="ECO:0000256" key="4">
    <source>
        <dbReference type="ARBA" id="ARBA00023136"/>
    </source>
</evidence>
<feature type="transmembrane region" description="Helical" evidence="6">
    <location>
        <begin position="223"/>
        <end position="244"/>
    </location>
</feature>
<evidence type="ECO:0000256" key="5">
    <source>
        <dbReference type="SAM" id="MobiDB-lite"/>
    </source>
</evidence>
<evidence type="ECO:0008006" key="9">
    <source>
        <dbReference type="Google" id="ProtNLM"/>
    </source>
</evidence>
<comment type="caution">
    <text evidence="7">The sequence shown here is derived from an EMBL/GenBank/DDBJ whole genome shotgun (WGS) entry which is preliminary data.</text>
</comment>
<dbReference type="InterPro" id="IPR008217">
    <property type="entry name" value="Ccc1_fam"/>
</dbReference>
<dbReference type="AlphaFoldDB" id="A0A6M1SUC7"/>
<feature type="transmembrane region" description="Helical" evidence="6">
    <location>
        <begin position="196"/>
        <end position="214"/>
    </location>
</feature>
<evidence type="ECO:0000313" key="8">
    <source>
        <dbReference type="Proteomes" id="UP000473278"/>
    </source>
</evidence>
<dbReference type="Proteomes" id="UP000473278">
    <property type="component" value="Unassembled WGS sequence"/>
</dbReference>
<protein>
    <recommendedName>
        <fullName evidence="9">TIGR00267 family protein</fullName>
    </recommendedName>
</protein>
<dbReference type="PANTHER" id="PTHR31851">
    <property type="entry name" value="FE(2+)/MN(2+) TRANSPORTER PCL1"/>
    <property type="match status" value="1"/>
</dbReference>
<evidence type="ECO:0000256" key="2">
    <source>
        <dbReference type="ARBA" id="ARBA00022692"/>
    </source>
</evidence>
<dbReference type="GO" id="GO:0012505">
    <property type="term" value="C:endomembrane system"/>
    <property type="evidence" value="ECO:0007669"/>
    <property type="project" value="UniProtKB-SubCell"/>
</dbReference>
<accession>A0A6M1SUC7</accession>
<feature type="region of interest" description="Disordered" evidence="5">
    <location>
        <begin position="1"/>
        <end position="20"/>
    </location>
</feature>
<proteinExistence type="predicted"/>
<name>A0A6M1SUC7_9BACT</name>
<comment type="subcellular location">
    <subcellularLocation>
        <location evidence="1">Endomembrane system</location>
        <topology evidence="1">Multi-pass membrane protein</topology>
    </subcellularLocation>
</comment>
<keyword evidence="4 6" id="KW-0472">Membrane</keyword>
<evidence type="ECO:0000256" key="1">
    <source>
        <dbReference type="ARBA" id="ARBA00004127"/>
    </source>
</evidence>
<evidence type="ECO:0000313" key="7">
    <source>
        <dbReference type="EMBL" id="NGP75728.1"/>
    </source>
</evidence>
<keyword evidence="2 6" id="KW-0812">Transmembrane</keyword>
<evidence type="ECO:0000256" key="3">
    <source>
        <dbReference type="ARBA" id="ARBA00022989"/>
    </source>
</evidence>
<dbReference type="GO" id="GO:0030026">
    <property type="term" value="P:intracellular manganese ion homeostasis"/>
    <property type="evidence" value="ECO:0007669"/>
    <property type="project" value="InterPro"/>
</dbReference>
<organism evidence="7 8">
    <name type="scientific">Halalkalibaculum roseum</name>
    <dbReference type="NCBI Taxonomy" id="2709311"/>
    <lineage>
        <taxon>Bacteria</taxon>
        <taxon>Pseudomonadati</taxon>
        <taxon>Balneolota</taxon>
        <taxon>Balneolia</taxon>
        <taxon>Balneolales</taxon>
        <taxon>Balneolaceae</taxon>
        <taxon>Halalkalibaculum</taxon>
    </lineage>
</organism>
<keyword evidence="8" id="KW-1185">Reference proteome</keyword>
<dbReference type="GO" id="GO:0005384">
    <property type="term" value="F:manganese ion transmembrane transporter activity"/>
    <property type="evidence" value="ECO:0007669"/>
    <property type="project" value="InterPro"/>
</dbReference>
<dbReference type="EMBL" id="JAALLT010000001">
    <property type="protein sequence ID" value="NGP75728.1"/>
    <property type="molecule type" value="Genomic_DNA"/>
</dbReference>
<dbReference type="Pfam" id="PF01988">
    <property type="entry name" value="VIT1"/>
    <property type="match status" value="1"/>
</dbReference>
<dbReference type="RefSeq" id="WP_165139292.1">
    <property type="nucleotide sequence ID" value="NZ_JAALLT010000001.1"/>
</dbReference>
<evidence type="ECO:0000256" key="6">
    <source>
        <dbReference type="SAM" id="Phobius"/>
    </source>
</evidence>
<feature type="transmembrane region" description="Helical" evidence="6">
    <location>
        <begin position="162"/>
        <end position="184"/>
    </location>
</feature>
<reference evidence="7 8" key="1">
    <citation type="submission" date="2020-02" db="EMBL/GenBank/DDBJ databases">
        <title>Balneolaceae bacterium YR4-1, complete genome.</title>
        <authorList>
            <person name="Li Y."/>
            <person name="Wu S."/>
        </authorList>
    </citation>
    <scope>NUCLEOTIDE SEQUENCE [LARGE SCALE GENOMIC DNA]</scope>
    <source>
        <strain evidence="7 8">YR4-1</strain>
    </source>
</reference>
<gene>
    <name evidence="7" type="ORF">G3570_03735</name>
</gene>
<keyword evidence="3 6" id="KW-1133">Transmembrane helix</keyword>
<sequence>MEENKDIRKKEEPPEHTLHSKEALVHRYQEFLGEFVYGGIDGSVTTFAVVAGSAGAGLDSSVIIILGFANLIADGFSMSVGSYLSNKSEREYFEKHEQIEHWEVENIPDKEREEIREIYRSKGFEGELLDEVVDVITSDKDRWVDVMMKEELGMMKQNKSPLAMGVVTFISFIMVGFIPLLIYVMDYVTETEMSHLFLTSILLTTIAFILIGLLKSFVNEKSILIGISETLFLGSAAAILAYYVGNILEKII</sequence>